<evidence type="ECO:0000313" key="2">
    <source>
        <dbReference type="EMBL" id="MBE9611038.1"/>
    </source>
</evidence>
<keyword evidence="3" id="KW-1185">Reference proteome</keyword>
<dbReference type="EMBL" id="JADFUA010000020">
    <property type="protein sequence ID" value="MBE9611038.1"/>
    <property type="molecule type" value="Genomic_DNA"/>
</dbReference>
<dbReference type="RefSeq" id="WP_194117555.1">
    <property type="nucleotide sequence ID" value="NZ_JADFUA010000020.1"/>
</dbReference>
<accession>A0A8J7K9B7</accession>
<sequence length="137" mass="15959">MRFLISLLLLVGLLCNAAPMNAGDHRWEEIDRNDRMIIYRSLDTDRTTPLRYDQRVMLRVDYLVPDRIVVGEDTYLISHRFVRGVMVCSNRTAIAEEEFIFEYPSTALLDHVTTRKVYTIMTGSPLDKIWSLSCTQK</sequence>
<reference evidence="2 3" key="1">
    <citation type="submission" date="2020-10" db="EMBL/GenBank/DDBJ databases">
        <title>The genome sequence of Chitinilyticum litopenaei 4Y14.</title>
        <authorList>
            <person name="Liu Y."/>
        </authorList>
    </citation>
    <scope>NUCLEOTIDE SEQUENCE [LARGE SCALE GENOMIC DNA]</scope>
    <source>
        <strain evidence="2 3">4Y14</strain>
    </source>
</reference>
<dbReference type="Proteomes" id="UP000604481">
    <property type="component" value="Unassembled WGS sequence"/>
</dbReference>
<dbReference type="AlphaFoldDB" id="A0A8J7K9B7"/>
<organism evidence="2 3">
    <name type="scientific">Chitinilyticum piscinae</name>
    <dbReference type="NCBI Taxonomy" id="2866724"/>
    <lineage>
        <taxon>Bacteria</taxon>
        <taxon>Pseudomonadati</taxon>
        <taxon>Pseudomonadota</taxon>
        <taxon>Betaproteobacteria</taxon>
        <taxon>Neisseriales</taxon>
        <taxon>Chitinibacteraceae</taxon>
        <taxon>Chitinilyticum</taxon>
    </lineage>
</organism>
<feature type="signal peptide" evidence="1">
    <location>
        <begin position="1"/>
        <end position="22"/>
    </location>
</feature>
<proteinExistence type="predicted"/>
<keyword evidence="1" id="KW-0732">Signal</keyword>
<evidence type="ECO:0000313" key="3">
    <source>
        <dbReference type="Proteomes" id="UP000604481"/>
    </source>
</evidence>
<name>A0A8J7K9B7_9NEIS</name>
<protein>
    <submittedName>
        <fullName evidence="2">Uncharacterized protein</fullName>
    </submittedName>
</protein>
<feature type="chain" id="PRO_5035297709" evidence="1">
    <location>
        <begin position="23"/>
        <end position="137"/>
    </location>
</feature>
<comment type="caution">
    <text evidence="2">The sequence shown here is derived from an EMBL/GenBank/DDBJ whole genome shotgun (WGS) entry which is preliminary data.</text>
</comment>
<evidence type="ECO:0000256" key="1">
    <source>
        <dbReference type="SAM" id="SignalP"/>
    </source>
</evidence>
<gene>
    <name evidence="2" type="ORF">INR99_17100</name>
</gene>